<proteinExistence type="predicted"/>
<dbReference type="Proteomes" id="UP000708338">
    <property type="component" value="Unassembled WGS sequence"/>
</dbReference>
<dbReference type="PANTHER" id="PTHR10000:SF55">
    <property type="entry name" value="5-AMINO-6-(5-PHOSPHO-D-RIBITYLAMINO)URACIL PHOSPHATASE YCSE"/>
    <property type="match status" value="1"/>
</dbReference>
<dbReference type="InterPro" id="IPR036412">
    <property type="entry name" value="HAD-like_sf"/>
</dbReference>
<dbReference type="Gene3D" id="3.30.1240.10">
    <property type="match status" value="1"/>
</dbReference>
<dbReference type="RefSeq" id="WP_117452261.1">
    <property type="nucleotide sequence ID" value="NZ_CABJDD010000030.1"/>
</dbReference>
<comment type="caution">
    <text evidence="1">The sequence shown here is derived from an EMBL/GenBank/DDBJ whole genome shotgun (WGS) entry which is preliminary data.</text>
</comment>
<dbReference type="Pfam" id="PF08282">
    <property type="entry name" value="Hydrolase_3"/>
    <property type="match status" value="1"/>
</dbReference>
<dbReference type="GO" id="GO:0000287">
    <property type="term" value="F:magnesium ion binding"/>
    <property type="evidence" value="ECO:0007669"/>
    <property type="project" value="TreeGrafter"/>
</dbReference>
<dbReference type="SUPFAM" id="SSF56784">
    <property type="entry name" value="HAD-like"/>
    <property type="match status" value="1"/>
</dbReference>
<gene>
    <name evidence="1" type="ORF">GPL26_30180</name>
</gene>
<dbReference type="EMBL" id="WQPS01000171">
    <property type="protein sequence ID" value="MBT9813840.1"/>
    <property type="molecule type" value="Genomic_DNA"/>
</dbReference>
<evidence type="ECO:0000313" key="2">
    <source>
        <dbReference type="Proteomes" id="UP000708338"/>
    </source>
</evidence>
<reference evidence="1" key="1">
    <citation type="journal article" date="2021" name="Gut Microbes">
        <title>A synthetic consortium of 100 gut commensals modulates the composition and function in a colon model of the microbiome of elderly subjects.</title>
        <authorList>
            <person name="Perez M."/>
            <person name="Ntemiri A."/>
            <person name="Tan H."/>
            <person name="Harris H.M.B."/>
            <person name="Roager H.M."/>
            <person name="Ribiere C."/>
            <person name="O'Toole P.W."/>
        </authorList>
    </citation>
    <scope>NUCLEOTIDE SEQUENCE</scope>
    <source>
        <strain evidence="1">MCC335</strain>
    </source>
</reference>
<keyword evidence="1" id="KW-0378">Hydrolase</keyword>
<evidence type="ECO:0000313" key="1">
    <source>
        <dbReference type="EMBL" id="MBT9813840.1"/>
    </source>
</evidence>
<dbReference type="InterPro" id="IPR023214">
    <property type="entry name" value="HAD_sf"/>
</dbReference>
<dbReference type="GO" id="GO:0016791">
    <property type="term" value="F:phosphatase activity"/>
    <property type="evidence" value="ECO:0007669"/>
    <property type="project" value="UniProtKB-ARBA"/>
</dbReference>
<sequence>MDIKAILLDFDRTTLQRDQVFISVRNMYAIRKALDKGIYIVPSTGRAENMQPPQIEAEKRIRYYITSGGARVVDHSTGEIIHEEILTPEDSARMCRVFEGRNIYTEIAAGGRIYLEKAVADHLERYPVPSHHVWFIEAGRQIVIDEPSRYFSENGIGIEKVNMYGIPAGLQQQIYDEVEHSGVAHITDPVGENMQFFPQGLDRTRGIRKLLDKLGISMEQVMSIGDSVLDAEAVRASGIGVVVGNAPQWLKDEADFVTAPFDEDGVAIAIEKFILNEG</sequence>
<dbReference type="GO" id="GO:0005829">
    <property type="term" value="C:cytosol"/>
    <property type="evidence" value="ECO:0007669"/>
    <property type="project" value="TreeGrafter"/>
</dbReference>
<name>A0AA41FM84_9FIRM</name>
<dbReference type="AlphaFoldDB" id="A0AA41FM84"/>
<protein>
    <submittedName>
        <fullName evidence="1">HAD hydrolase family protein</fullName>
    </submittedName>
</protein>
<accession>A0AA41FM84</accession>
<dbReference type="Gene3D" id="3.40.50.1000">
    <property type="entry name" value="HAD superfamily/HAD-like"/>
    <property type="match status" value="1"/>
</dbReference>
<dbReference type="PANTHER" id="PTHR10000">
    <property type="entry name" value="PHOSPHOSERINE PHOSPHATASE"/>
    <property type="match status" value="1"/>
</dbReference>
<organism evidence="1 2">
    <name type="scientific">Enterocloster citroniae</name>
    <dbReference type="NCBI Taxonomy" id="358743"/>
    <lineage>
        <taxon>Bacteria</taxon>
        <taxon>Bacillati</taxon>
        <taxon>Bacillota</taxon>
        <taxon>Clostridia</taxon>
        <taxon>Lachnospirales</taxon>
        <taxon>Lachnospiraceae</taxon>
        <taxon>Enterocloster</taxon>
    </lineage>
</organism>